<accession>A0ABN7VJ63</accession>
<keyword evidence="2" id="KW-1185">Reference proteome</keyword>
<evidence type="ECO:0000313" key="2">
    <source>
        <dbReference type="Proteomes" id="UP000789901"/>
    </source>
</evidence>
<evidence type="ECO:0000313" key="1">
    <source>
        <dbReference type="EMBL" id="CAG8778657.1"/>
    </source>
</evidence>
<reference evidence="1 2" key="1">
    <citation type="submission" date="2021-06" db="EMBL/GenBank/DDBJ databases">
        <authorList>
            <person name="Kallberg Y."/>
            <person name="Tangrot J."/>
            <person name="Rosling A."/>
        </authorList>
    </citation>
    <scope>NUCLEOTIDE SEQUENCE [LARGE SCALE GENOMIC DNA]</scope>
    <source>
        <strain evidence="1 2">120-4 pot B 10/14</strain>
    </source>
</reference>
<dbReference type="Proteomes" id="UP000789901">
    <property type="component" value="Unassembled WGS sequence"/>
</dbReference>
<comment type="caution">
    <text evidence="1">The sequence shown here is derived from an EMBL/GenBank/DDBJ whole genome shotgun (WGS) entry which is preliminary data.</text>
</comment>
<gene>
    <name evidence="1" type="ORF">GMARGA_LOCUS19404</name>
</gene>
<organism evidence="1 2">
    <name type="scientific">Gigaspora margarita</name>
    <dbReference type="NCBI Taxonomy" id="4874"/>
    <lineage>
        <taxon>Eukaryota</taxon>
        <taxon>Fungi</taxon>
        <taxon>Fungi incertae sedis</taxon>
        <taxon>Mucoromycota</taxon>
        <taxon>Glomeromycotina</taxon>
        <taxon>Glomeromycetes</taxon>
        <taxon>Diversisporales</taxon>
        <taxon>Gigasporaceae</taxon>
        <taxon>Gigaspora</taxon>
    </lineage>
</organism>
<proteinExistence type="predicted"/>
<name>A0ABN7VJ63_GIGMA</name>
<dbReference type="EMBL" id="CAJVQB010016165">
    <property type="protein sequence ID" value="CAG8778657.1"/>
    <property type="molecule type" value="Genomic_DNA"/>
</dbReference>
<sequence>MHEVFGNSIYKLRTLDEKKLAIVLKYDELIILDCDHVTLCTTEEEVLEYIIISEKKTLSERIQENIFFYLQDLNCGNPKDPFMALEILGENWDKKLDNSC</sequence>
<protein>
    <submittedName>
        <fullName evidence="1">46233_t:CDS:1</fullName>
    </submittedName>
</protein>